<evidence type="ECO:0000313" key="8">
    <source>
        <dbReference type="EMBL" id="ELT99955.1"/>
    </source>
</evidence>
<evidence type="ECO:0000256" key="4">
    <source>
        <dbReference type="ARBA" id="ARBA00022605"/>
    </source>
</evidence>
<dbReference type="GO" id="GO:0009089">
    <property type="term" value="P:lysine biosynthetic process via diaminopimelate"/>
    <property type="evidence" value="ECO:0007669"/>
    <property type="project" value="UniProtKB-UniPathway"/>
</dbReference>
<keyword evidence="4" id="KW-0028">Amino-acid biosynthesis</keyword>
<dbReference type="SUPFAM" id="SSF54506">
    <property type="entry name" value="Diaminopimelate epimerase-like"/>
    <property type="match status" value="2"/>
</dbReference>
<dbReference type="STRING" id="283909.R7U9Z9"/>
<dbReference type="EnsemblMetazoa" id="CapteT200521">
    <property type="protein sequence ID" value="CapteP200521"/>
    <property type="gene ID" value="CapteG200521"/>
</dbReference>
<dbReference type="OrthoDB" id="9977463at2759"/>
<evidence type="ECO:0000313" key="10">
    <source>
        <dbReference type="Proteomes" id="UP000014760"/>
    </source>
</evidence>
<reference evidence="9" key="3">
    <citation type="submission" date="2015-06" db="UniProtKB">
        <authorList>
            <consortium name="EnsemblMetazoa"/>
        </authorList>
    </citation>
    <scope>IDENTIFICATION</scope>
</reference>
<proteinExistence type="inferred from homology"/>
<evidence type="ECO:0000256" key="3">
    <source>
        <dbReference type="ARBA" id="ARBA00013080"/>
    </source>
</evidence>
<evidence type="ECO:0000256" key="6">
    <source>
        <dbReference type="ARBA" id="ARBA00023235"/>
    </source>
</evidence>
<dbReference type="PANTHER" id="PTHR31689:SF0">
    <property type="entry name" value="DIAMINOPIMELATE EPIMERASE"/>
    <property type="match status" value="1"/>
</dbReference>
<accession>R7U9Z9</accession>
<gene>
    <name evidence="8" type="ORF">CAPTEDRAFT_200521</name>
</gene>
<keyword evidence="6" id="KW-0413">Isomerase</keyword>
<dbReference type="GO" id="GO:0005829">
    <property type="term" value="C:cytosol"/>
    <property type="evidence" value="ECO:0007669"/>
    <property type="project" value="TreeGrafter"/>
</dbReference>
<dbReference type="PANTHER" id="PTHR31689">
    <property type="entry name" value="DIAMINOPIMELATE EPIMERASE, CHLOROPLASTIC"/>
    <property type="match status" value="1"/>
</dbReference>
<dbReference type="Proteomes" id="UP000014760">
    <property type="component" value="Unassembled WGS sequence"/>
</dbReference>
<dbReference type="Gene3D" id="3.10.310.10">
    <property type="entry name" value="Diaminopimelate Epimerase, Chain A, domain 1"/>
    <property type="match status" value="2"/>
</dbReference>
<dbReference type="OMA" id="GIRCFAR"/>
<comment type="similarity">
    <text evidence="2">Belongs to the diaminopimelate epimerase family.</text>
</comment>
<reference evidence="10" key="1">
    <citation type="submission" date="2012-12" db="EMBL/GenBank/DDBJ databases">
        <authorList>
            <person name="Hellsten U."/>
            <person name="Grimwood J."/>
            <person name="Chapman J.A."/>
            <person name="Shapiro H."/>
            <person name="Aerts A."/>
            <person name="Otillar R.P."/>
            <person name="Terry A.Y."/>
            <person name="Boore J.L."/>
            <person name="Simakov O."/>
            <person name="Marletaz F."/>
            <person name="Cho S.-J."/>
            <person name="Edsinger-Gonzales E."/>
            <person name="Havlak P."/>
            <person name="Kuo D.-H."/>
            <person name="Larsson T."/>
            <person name="Lv J."/>
            <person name="Arendt D."/>
            <person name="Savage R."/>
            <person name="Osoegawa K."/>
            <person name="de Jong P."/>
            <person name="Lindberg D.R."/>
            <person name="Seaver E.C."/>
            <person name="Weisblat D.A."/>
            <person name="Putnam N.H."/>
            <person name="Grigoriev I.V."/>
            <person name="Rokhsar D.S."/>
        </authorList>
    </citation>
    <scope>NUCLEOTIDE SEQUENCE</scope>
    <source>
        <strain evidence="10">I ESC-2004</strain>
    </source>
</reference>
<dbReference type="InterPro" id="IPR001653">
    <property type="entry name" value="DAP_epimerase_DapF"/>
</dbReference>
<dbReference type="HAMAP" id="MF_00197">
    <property type="entry name" value="DAP_epimerase"/>
    <property type="match status" value="1"/>
</dbReference>
<keyword evidence="5" id="KW-0457">Lysine biosynthesis</keyword>
<comment type="catalytic activity">
    <reaction evidence="7">
        <text>(2S,6S)-2,6-diaminopimelate = meso-2,6-diaminopimelate</text>
        <dbReference type="Rhea" id="RHEA:15393"/>
        <dbReference type="ChEBI" id="CHEBI:57609"/>
        <dbReference type="ChEBI" id="CHEBI:57791"/>
        <dbReference type="EC" id="5.1.1.7"/>
    </reaction>
</comment>
<dbReference type="InterPro" id="IPR018510">
    <property type="entry name" value="DAP_epimerase_AS"/>
</dbReference>
<evidence type="ECO:0000256" key="1">
    <source>
        <dbReference type="ARBA" id="ARBA00005196"/>
    </source>
</evidence>
<comment type="pathway">
    <text evidence="1">Amino-acid biosynthesis; L-lysine biosynthesis via DAP pathway; DL-2,6-diaminopimelate from LL-2,6-diaminopimelate: step 1/1.</text>
</comment>
<keyword evidence="10" id="KW-1185">Reference proteome</keyword>
<dbReference type="GO" id="GO:0008837">
    <property type="term" value="F:diaminopimelate epimerase activity"/>
    <property type="evidence" value="ECO:0007669"/>
    <property type="project" value="UniProtKB-EC"/>
</dbReference>
<dbReference type="Pfam" id="PF01678">
    <property type="entry name" value="DAP_epimerase"/>
    <property type="match status" value="2"/>
</dbReference>
<dbReference type="EMBL" id="KB306344">
    <property type="protein sequence ID" value="ELT99955.1"/>
    <property type="molecule type" value="Genomic_DNA"/>
</dbReference>
<dbReference type="EC" id="5.1.1.7" evidence="3"/>
<evidence type="ECO:0000256" key="5">
    <source>
        <dbReference type="ARBA" id="ARBA00023154"/>
    </source>
</evidence>
<dbReference type="PROSITE" id="PS01326">
    <property type="entry name" value="DAP_EPIMERASE"/>
    <property type="match status" value="1"/>
</dbReference>
<dbReference type="NCBIfam" id="TIGR00652">
    <property type="entry name" value="DapF"/>
    <property type="match status" value="1"/>
</dbReference>
<evidence type="ECO:0000313" key="9">
    <source>
        <dbReference type="EnsemblMetazoa" id="CapteP200521"/>
    </source>
</evidence>
<evidence type="ECO:0000256" key="7">
    <source>
        <dbReference type="ARBA" id="ARBA00051712"/>
    </source>
</evidence>
<dbReference type="HOGENOM" id="CLU_053306_3_2_1"/>
<protein>
    <recommendedName>
        <fullName evidence="3">diaminopimelate epimerase</fullName>
        <ecNumber evidence="3">5.1.1.7</ecNumber>
    </recommendedName>
</protein>
<dbReference type="UniPathway" id="UPA00034">
    <property type="reaction ID" value="UER00025"/>
</dbReference>
<name>R7U9Z9_CAPTE</name>
<dbReference type="EMBL" id="AMQN01009844">
    <property type="status" value="NOT_ANNOTATED_CDS"/>
    <property type="molecule type" value="Genomic_DNA"/>
</dbReference>
<dbReference type="AlphaFoldDB" id="R7U9Z9"/>
<reference evidence="8 10" key="2">
    <citation type="journal article" date="2013" name="Nature">
        <title>Insights into bilaterian evolution from three spiralian genomes.</title>
        <authorList>
            <person name="Simakov O."/>
            <person name="Marletaz F."/>
            <person name="Cho S.J."/>
            <person name="Edsinger-Gonzales E."/>
            <person name="Havlak P."/>
            <person name="Hellsten U."/>
            <person name="Kuo D.H."/>
            <person name="Larsson T."/>
            <person name="Lv J."/>
            <person name="Arendt D."/>
            <person name="Savage R."/>
            <person name="Osoegawa K."/>
            <person name="de Jong P."/>
            <person name="Grimwood J."/>
            <person name="Chapman J.A."/>
            <person name="Shapiro H."/>
            <person name="Aerts A."/>
            <person name="Otillar R.P."/>
            <person name="Terry A.Y."/>
            <person name="Boore J.L."/>
            <person name="Grigoriev I.V."/>
            <person name="Lindberg D.R."/>
            <person name="Seaver E.C."/>
            <person name="Weisblat D.A."/>
            <person name="Putnam N.H."/>
            <person name="Rokhsar D.S."/>
        </authorList>
    </citation>
    <scope>NUCLEOTIDE SEQUENCE</scope>
    <source>
        <strain evidence="8 10">I ESC-2004</strain>
    </source>
</reference>
<evidence type="ECO:0000256" key="2">
    <source>
        <dbReference type="ARBA" id="ARBA00010219"/>
    </source>
</evidence>
<sequence>MASTHSRIISFHKYQGAGNDFILLDNTKGGYAFICSSPEYIREICHRRFGVGADGLIAISKPAAGCYDFRMTYYNCDGFEGSMCGNGARCAVSFARQLGLLQYNEARFLAYDGVHFAIYDELHANVHVKMNIDGKITKLDETSYFVDTGSPHVVRFVAEGLDELNVEVLGRQICDSGAFPSTSGGVNVNFVQLDQDDGLQIRTYERGVGAETYACGTGSVAAALVHAHRASSTVAMTMCNRCVWNARHTHVKVKGGELSVAFDWNAEQGFSEVYLVGPAQYVYSGTYTCKDR</sequence>
<organism evidence="8">
    <name type="scientific">Capitella teleta</name>
    <name type="common">Polychaete worm</name>
    <dbReference type="NCBI Taxonomy" id="283909"/>
    <lineage>
        <taxon>Eukaryota</taxon>
        <taxon>Metazoa</taxon>
        <taxon>Spiralia</taxon>
        <taxon>Lophotrochozoa</taxon>
        <taxon>Annelida</taxon>
        <taxon>Polychaeta</taxon>
        <taxon>Sedentaria</taxon>
        <taxon>Scolecida</taxon>
        <taxon>Capitellidae</taxon>
        <taxon>Capitella</taxon>
    </lineage>
</organism>